<dbReference type="VEuPathDB" id="PlasmoDB:PVP01_0004590"/>
<dbReference type="Proteomes" id="UP000220605">
    <property type="component" value="Unassembled WGS sequence"/>
</dbReference>
<dbReference type="VEuPathDB" id="PlasmoDB:PVPAM_060037500"/>
<keyword evidence="1" id="KW-1133">Transmembrane helix</keyword>
<feature type="transmembrane region" description="Helical" evidence="1">
    <location>
        <begin position="248"/>
        <end position="270"/>
    </location>
</feature>
<sequence>MMPPSQILNEYKFFENIKEYLDAVKSSEKDNTQHEVSTECTKMSTAFYGKKKPEVAKSICEDFLKLYISLKDSVSKPNNNPNYLSATCFLNYWLNAELKKKMVNENVSVQVFYEYLENYAPFMKTINFRTIDEIYIIKNDDLENMNILYNLYTNYYNVFNGSNIVCTTKDTCLEYSRQCVQEYKKGIIKCKTNDSEFCKAIKEFQNKYDILIGDNKTKNGFSTSELKSLPSHAEVLQEYGSELNRRKITIVTISIMCAIFGIILILFYLYKFTPFGKWFPINKKRNQEKRHIMKEKIYNFIDNSNESSTYNEYTPFRFGYNSA</sequence>
<gene>
    <name evidence="2" type="ORF">PVP01_0004590</name>
</gene>
<dbReference type="EMBL" id="FLZR02000012">
    <property type="protein sequence ID" value="VUZ99745.1"/>
    <property type="molecule type" value="Genomic_DNA"/>
</dbReference>
<reference evidence="2" key="1">
    <citation type="submission" date="2016-07" db="EMBL/GenBank/DDBJ databases">
        <authorList>
            <consortium name="Pathogen Informatics"/>
        </authorList>
    </citation>
    <scope>NUCLEOTIDE SEQUENCE</scope>
</reference>
<protein>
    <submittedName>
        <fullName evidence="2">VIR protein</fullName>
    </submittedName>
</protein>
<evidence type="ECO:0000256" key="1">
    <source>
        <dbReference type="SAM" id="Phobius"/>
    </source>
</evidence>
<evidence type="ECO:0000313" key="2">
    <source>
        <dbReference type="EMBL" id="VUZ99745.1"/>
    </source>
</evidence>
<organism evidence="2">
    <name type="scientific">Plasmodium vivax</name>
    <name type="common">malaria parasite P. vivax</name>
    <dbReference type="NCBI Taxonomy" id="5855"/>
    <lineage>
        <taxon>Eukaryota</taxon>
        <taxon>Sar</taxon>
        <taxon>Alveolata</taxon>
        <taxon>Apicomplexa</taxon>
        <taxon>Aconoidasida</taxon>
        <taxon>Haemosporida</taxon>
        <taxon>Plasmodiidae</taxon>
        <taxon>Plasmodium</taxon>
        <taxon>Plasmodium (Plasmodium)</taxon>
    </lineage>
</organism>
<keyword evidence="1" id="KW-0472">Membrane</keyword>
<name>A0A565A6E8_PLAVI</name>
<dbReference type="VEuPathDB" id="PlasmoDB:PVW1_080046100"/>
<proteinExistence type="predicted"/>
<dbReference type="AlphaFoldDB" id="A0A565A6E8"/>
<keyword evidence="1" id="KW-0812">Transmembrane</keyword>
<dbReference type="OrthoDB" id="10543627at2759"/>
<accession>A0A565A6E8</accession>